<dbReference type="EMBL" id="PETM01000067">
    <property type="protein sequence ID" value="PIV62351.1"/>
    <property type="molecule type" value="Genomic_DNA"/>
</dbReference>
<sequence length="238" mass="27192">MESIRRTNEHRNLTGTLLRNSLIAQLSLEPDLSENLLADSLKALSPDDILKYLTSLHPSFSEKSPFSSLNLSELQQTLYILYFLGDGRSFEPALIRQTALAAHKHLGLVEKANEADKPMKTLYRSGFILPEENGLETTSSEHTYRCRTVETIRQLTPYEGIDKKLYYRKGFGFLESLRLYGETNLRRARNIGTKHVKDLLMRDLILKDEVLATTAFEKSLDGLYTEIVIDPKTKLLRD</sequence>
<accession>A0A2M7E3Q2</accession>
<organism evidence="1 2">
    <name type="scientific">Candidatus Roizmanbacteria bacterium CG01_land_8_20_14_3_00_33_9</name>
    <dbReference type="NCBI Taxonomy" id="1974843"/>
    <lineage>
        <taxon>Bacteria</taxon>
        <taxon>Candidatus Roizmaniibacteriota</taxon>
    </lineage>
</organism>
<dbReference type="AlphaFoldDB" id="A0A2M7E3Q2"/>
<evidence type="ECO:0000313" key="1">
    <source>
        <dbReference type="EMBL" id="PIV62351.1"/>
    </source>
</evidence>
<reference evidence="2" key="1">
    <citation type="submission" date="2017-09" db="EMBL/GenBank/DDBJ databases">
        <title>Depth-based differentiation of microbial function through sediment-hosted aquifers and enrichment of novel symbionts in the deep terrestrial subsurface.</title>
        <authorList>
            <person name="Probst A.J."/>
            <person name="Ladd B."/>
            <person name="Jarett J.K."/>
            <person name="Geller-Mcgrath D.E."/>
            <person name="Sieber C.M.K."/>
            <person name="Emerson J.B."/>
            <person name="Anantharaman K."/>
            <person name="Thomas B.C."/>
            <person name="Malmstrom R."/>
            <person name="Stieglmeier M."/>
            <person name="Klingl A."/>
            <person name="Woyke T."/>
            <person name="Ryan C.M."/>
            <person name="Banfield J.F."/>
        </authorList>
    </citation>
    <scope>NUCLEOTIDE SEQUENCE [LARGE SCALE GENOMIC DNA]</scope>
</reference>
<dbReference type="Proteomes" id="UP000230116">
    <property type="component" value="Unassembled WGS sequence"/>
</dbReference>
<evidence type="ECO:0000313" key="2">
    <source>
        <dbReference type="Proteomes" id="UP000230116"/>
    </source>
</evidence>
<proteinExistence type="predicted"/>
<gene>
    <name evidence="1" type="ORF">COS12_02690</name>
</gene>
<comment type="caution">
    <text evidence="1">The sequence shown here is derived from an EMBL/GenBank/DDBJ whole genome shotgun (WGS) entry which is preliminary data.</text>
</comment>
<name>A0A2M7E3Q2_9BACT</name>
<protein>
    <submittedName>
        <fullName evidence="1">Uncharacterized protein</fullName>
    </submittedName>
</protein>